<name>A0A7J6DM48_CANSA</name>
<evidence type="ECO:0000313" key="1">
    <source>
        <dbReference type="EMBL" id="KAF4347153.1"/>
    </source>
</evidence>
<sequence>MVGSSAGVLRLQQSRKLRFLPQKYSDDG</sequence>
<dbReference type="EMBL" id="JAATIQ010000851">
    <property type="protein sequence ID" value="KAF4347153.1"/>
    <property type="molecule type" value="Genomic_DNA"/>
</dbReference>
<gene>
    <name evidence="1" type="ORF">G4B88_003347</name>
</gene>
<dbReference type="AlphaFoldDB" id="A0A7J6DM48"/>
<proteinExistence type="predicted"/>
<evidence type="ECO:0000313" key="2">
    <source>
        <dbReference type="Proteomes" id="UP000583929"/>
    </source>
</evidence>
<reference evidence="1 2" key="1">
    <citation type="journal article" date="2020" name="bioRxiv">
        <title>Sequence and annotation of 42 cannabis genomes reveals extensive copy number variation in cannabinoid synthesis and pathogen resistance genes.</title>
        <authorList>
            <person name="Mckernan K.J."/>
            <person name="Helbert Y."/>
            <person name="Kane L.T."/>
            <person name="Ebling H."/>
            <person name="Zhang L."/>
            <person name="Liu B."/>
            <person name="Eaton Z."/>
            <person name="Mclaughlin S."/>
            <person name="Kingan S."/>
            <person name="Baybayan P."/>
            <person name="Concepcion G."/>
            <person name="Jordan M."/>
            <person name="Riva A."/>
            <person name="Barbazuk W."/>
            <person name="Harkins T."/>
        </authorList>
    </citation>
    <scope>NUCLEOTIDE SEQUENCE [LARGE SCALE GENOMIC DNA]</scope>
    <source>
        <strain evidence="2">cv. Jamaican Lion 4</strain>
        <tissue evidence="1">Leaf</tissue>
    </source>
</reference>
<comment type="caution">
    <text evidence="1">The sequence shown here is derived from an EMBL/GenBank/DDBJ whole genome shotgun (WGS) entry which is preliminary data.</text>
</comment>
<organism evidence="1 2">
    <name type="scientific">Cannabis sativa</name>
    <name type="common">Hemp</name>
    <name type="synonym">Marijuana</name>
    <dbReference type="NCBI Taxonomy" id="3483"/>
    <lineage>
        <taxon>Eukaryota</taxon>
        <taxon>Viridiplantae</taxon>
        <taxon>Streptophyta</taxon>
        <taxon>Embryophyta</taxon>
        <taxon>Tracheophyta</taxon>
        <taxon>Spermatophyta</taxon>
        <taxon>Magnoliopsida</taxon>
        <taxon>eudicotyledons</taxon>
        <taxon>Gunneridae</taxon>
        <taxon>Pentapetalae</taxon>
        <taxon>rosids</taxon>
        <taxon>fabids</taxon>
        <taxon>Rosales</taxon>
        <taxon>Cannabaceae</taxon>
        <taxon>Cannabis</taxon>
    </lineage>
</organism>
<dbReference type="Proteomes" id="UP000583929">
    <property type="component" value="Unassembled WGS sequence"/>
</dbReference>
<accession>A0A7J6DM48</accession>
<protein>
    <submittedName>
        <fullName evidence="1">Uncharacterized protein</fullName>
    </submittedName>
</protein>
<keyword evidence="2" id="KW-1185">Reference proteome</keyword>